<keyword evidence="3" id="KW-1185">Reference proteome</keyword>
<dbReference type="InterPro" id="IPR032697">
    <property type="entry name" value="SQ_cyclase_N"/>
</dbReference>
<dbReference type="Proteomes" id="UP000554482">
    <property type="component" value="Unassembled WGS sequence"/>
</dbReference>
<evidence type="ECO:0000259" key="1">
    <source>
        <dbReference type="Pfam" id="PF13249"/>
    </source>
</evidence>
<dbReference type="PANTHER" id="PTHR11764">
    <property type="entry name" value="TERPENE CYCLASE/MUTASE FAMILY MEMBER"/>
    <property type="match status" value="1"/>
</dbReference>
<name>A0A7J6V720_THATH</name>
<dbReference type="Gene3D" id="1.50.10.20">
    <property type="match status" value="1"/>
</dbReference>
<protein>
    <submittedName>
        <fullName evidence="2">Terpene cyclase/mutase family member</fullName>
    </submittedName>
</protein>
<organism evidence="2 3">
    <name type="scientific">Thalictrum thalictroides</name>
    <name type="common">Rue-anemone</name>
    <name type="synonym">Anemone thalictroides</name>
    <dbReference type="NCBI Taxonomy" id="46969"/>
    <lineage>
        <taxon>Eukaryota</taxon>
        <taxon>Viridiplantae</taxon>
        <taxon>Streptophyta</taxon>
        <taxon>Embryophyta</taxon>
        <taxon>Tracheophyta</taxon>
        <taxon>Spermatophyta</taxon>
        <taxon>Magnoliopsida</taxon>
        <taxon>Ranunculales</taxon>
        <taxon>Ranunculaceae</taxon>
        <taxon>Thalictroideae</taxon>
        <taxon>Thalictrum</taxon>
    </lineage>
</organism>
<dbReference type="OrthoDB" id="21502at2759"/>
<evidence type="ECO:0000313" key="2">
    <source>
        <dbReference type="EMBL" id="KAF5180000.1"/>
    </source>
</evidence>
<dbReference type="InterPro" id="IPR018333">
    <property type="entry name" value="Squalene_cyclase"/>
</dbReference>
<evidence type="ECO:0000313" key="3">
    <source>
        <dbReference type="Proteomes" id="UP000554482"/>
    </source>
</evidence>
<dbReference type="GO" id="GO:0016866">
    <property type="term" value="F:intramolecular transferase activity"/>
    <property type="evidence" value="ECO:0007669"/>
    <property type="project" value="InterPro"/>
</dbReference>
<dbReference type="GO" id="GO:0016104">
    <property type="term" value="P:triterpenoid biosynthetic process"/>
    <property type="evidence" value="ECO:0007669"/>
    <property type="project" value="InterPro"/>
</dbReference>
<proteinExistence type="predicted"/>
<dbReference type="GO" id="GO:0005811">
    <property type="term" value="C:lipid droplet"/>
    <property type="evidence" value="ECO:0007669"/>
    <property type="project" value="InterPro"/>
</dbReference>
<dbReference type="EMBL" id="JABWDY010038000">
    <property type="protein sequence ID" value="KAF5180000.1"/>
    <property type="molecule type" value="Genomic_DNA"/>
</dbReference>
<dbReference type="PANTHER" id="PTHR11764:SF58">
    <property type="entry name" value="BETA-AMYRIN SYNTHASE-RELATED"/>
    <property type="match status" value="1"/>
</dbReference>
<dbReference type="Pfam" id="PF13249">
    <property type="entry name" value="SQHop_cyclase_N"/>
    <property type="match status" value="1"/>
</dbReference>
<feature type="domain" description="Squalene cyclase N-terminal" evidence="1">
    <location>
        <begin position="101"/>
        <end position="221"/>
    </location>
</feature>
<comment type="caution">
    <text evidence="2">The sequence shown here is derived from an EMBL/GenBank/DDBJ whole genome shotgun (WGS) entry which is preliminary data.</text>
</comment>
<reference evidence="2 3" key="1">
    <citation type="submission" date="2020-06" db="EMBL/GenBank/DDBJ databases">
        <title>Transcriptomic and genomic resources for Thalictrum thalictroides and T. hernandezii: Facilitating candidate gene discovery in an emerging model plant lineage.</title>
        <authorList>
            <person name="Arias T."/>
            <person name="Riano-Pachon D.M."/>
            <person name="Di Stilio V.S."/>
        </authorList>
    </citation>
    <scope>NUCLEOTIDE SEQUENCE [LARGE SCALE GENOMIC DNA]</scope>
    <source>
        <strain evidence="3">cv. WT478/WT964</strain>
        <tissue evidence="2">Leaves</tissue>
    </source>
</reference>
<sequence>MWKLKIAEGSGSPYVFSTNNFIGRQFWEYDPNHGTPEERSQVENARKKYHENRFEVKPSSDFLMQLQLMKENEFDQTRMPAAVKVKNNEEVSHESARTALKRAAHFCSAMQASDGHWPAESSGALFLLPPLIMVLYITGTMDTVLSSEHKKEMLRYIYNHQNEDGGWGLHIEHPSTMFGTALNYIALRLLGEPRGGLVEKAQIWILDHGGVALIPSWGKTMVVSGHGQCR</sequence>
<dbReference type="SUPFAM" id="SSF81853">
    <property type="entry name" value="Family 10 polysaccharide lyase"/>
    <property type="match status" value="1"/>
</dbReference>
<dbReference type="AlphaFoldDB" id="A0A7J6V720"/>
<gene>
    <name evidence="2" type="ORF">FRX31_030413</name>
</gene>
<accession>A0A7J6V720</accession>